<comment type="caution">
    <text evidence="2">The sequence shown here is derived from an EMBL/GenBank/DDBJ whole genome shotgun (WGS) entry which is preliminary data.</text>
</comment>
<evidence type="ECO:0000256" key="1">
    <source>
        <dbReference type="SAM" id="MobiDB-lite"/>
    </source>
</evidence>
<dbReference type="Proteomes" id="UP001374584">
    <property type="component" value="Unassembled WGS sequence"/>
</dbReference>
<organism evidence="2 3">
    <name type="scientific">Phaseolus coccineus</name>
    <name type="common">Scarlet runner bean</name>
    <name type="synonym">Phaseolus multiflorus</name>
    <dbReference type="NCBI Taxonomy" id="3886"/>
    <lineage>
        <taxon>Eukaryota</taxon>
        <taxon>Viridiplantae</taxon>
        <taxon>Streptophyta</taxon>
        <taxon>Embryophyta</taxon>
        <taxon>Tracheophyta</taxon>
        <taxon>Spermatophyta</taxon>
        <taxon>Magnoliopsida</taxon>
        <taxon>eudicotyledons</taxon>
        <taxon>Gunneridae</taxon>
        <taxon>Pentapetalae</taxon>
        <taxon>rosids</taxon>
        <taxon>fabids</taxon>
        <taxon>Fabales</taxon>
        <taxon>Fabaceae</taxon>
        <taxon>Papilionoideae</taxon>
        <taxon>50 kb inversion clade</taxon>
        <taxon>NPAAA clade</taxon>
        <taxon>indigoferoid/millettioid clade</taxon>
        <taxon>Phaseoleae</taxon>
        <taxon>Phaseolus</taxon>
    </lineage>
</organism>
<dbReference type="EMBL" id="JAYMYR010000003">
    <property type="protein sequence ID" value="KAK7372631.1"/>
    <property type="molecule type" value="Genomic_DNA"/>
</dbReference>
<reference evidence="2 3" key="1">
    <citation type="submission" date="2024-01" db="EMBL/GenBank/DDBJ databases">
        <title>The genomes of 5 underutilized Papilionoideae crops provide insights into root nodulation and disease resistanc.</title>
        <authorList>
            <person name="Jiang F."/>
        </authorList>
    </citation>
    <scope>NUCLEOTIDE SEQUENCE [LARGE SCALE GENOMIC DNA]</scope>
    <source>
        <strain evidence="2">JINMINGXINNONG_FW02</strain>
        <tissue evidence="2">Leaves</tissue>
    </source>
</reference>
<keyword evidence="3" id="KW-1185">Reference proteome</keyword>
<evidence type="ECO:0000313" key="2">
    <source>
        <dbReference type="EMBL" id="KAK7372631.1"/>
    </source>
</evidence>
<feature type="compositionally biased region" description="Basic and acidic residues" evidence="1">
    <location>
        <begin position="117"/>
        <end position="128"/>
    </location>
</feature>
<evidence type="ECO:0000313" key="3">
    <source>
        <dbReference type="Proteomes" id="UP001374584"/>
    </source>
</evidence>
<proteinExistence type="predicted"/>
<sequence length="138" mass="16323">MSPLSLLFETKKISMPFGGIGRCPCNLLKLRSIELMFFQERKRDFKWAMESGMYPEKAIEERDKNLRGVVQLEFGSSTLRFSLNDRSISWRLGKRRMSVGSLAWIWVSKRRRETREDDRLDNNDKDLSLTEDMFTPHK</sequence>
<name>A0AAN9NGR6_PHACN</name>
<protein>
    <submittedName>
        <fullName evidence="2">Uncharacterized protein</fullName>
    </submittedName>
</protein>
<feature type="region of interest" description="Disordered" evidence="1">
    <location>
        <begin position="117"/>
        <end position="138"/>
    </location>
</feature>
<dbReference type="AlphaFoldDB" id="A0AAN9NGR6"/>
<accession>A0AAN9NGR6</accession>
<gene>
    <name evidence="2" type="ORF">VNO80_06018</name>
</gene>